<dbReference type="AlphaFoldDB" id="A0A1P8Q266"/>
<dbReference type="RefSeq" id="WP_076614430.1">
    <property type="nucleotide sequence ID" value="NZ_CP019323.1"/>
</dbReference>
<dbReference type="EMBL" id="CP019323">
    <property type="protein sequence ID" value="APX71926.1"/>
    <property type="molecule type" value="Genomic_DNA"/>
</dbReference>
<proteinExistence type="predicted"/>
<accession>A0A1P8Q266</accession>
<evidence type="ECO:0000313" key="2">
    <source>
        <dbReference type="Proteomes" id="UP000187499"/>
    </source>
</evidence>
<dbReference type="OrthoDB" id="2162219at2"/>
<gene>
    <name evidence="1" type="ORF">BTM29_04865</name>
</gene>
<organism evidence="1 2">
    <name type="scientific">Companilactobacillus allii</name>
    <dbReference type="NCBI Taxonomy" id="1847728"/>
    <lineage>
        <taxon>Bacteria</taxon>
        <taxon>Bacillati</taxon>
        <taxon>Bacillota</taxon>
        <taxon>Bacilli</taxon>
        <taxon>Lactobacillales</taxon>
        <taxon>Lactobacillaceae</taxon>
        <taxon>Companilactobacillus</taxon>
    </lineage>
</organism>
<sequence>MSYKFDDIVLSTNFLLNDGINLMYKKEDFTVDNDIIALINIKDTNEVDGQTIVIHNEYGIFFVDKTTKQLMNEFHKYNRVGFLVSKFLAGFFHLKYNIPMVMGYSAYMPMIGGSRSCADWIGVHWVKSCRQEDKVAIFKLEVGGVISLAFPIGDLSDRVHNVCFLTENHIVALEEFSKLANGRYVPSGHVGLLRPYRKCKCKVHGSVPSKWKDVNYKIDMLVQYLLDIITHGELGSEESITVFKQKISREKRLY</sequence>
<keyword evidence="2" id="KW-1185">Reference proteome</keyword>
<evidence type="ECO:0000313" key="1">
    <source>
        <dbReference type="EMBL" id="APX71926.1"/>
    </source>
</evidence>
<name>A0A1P8Q266_9LACO</name>
<dbReference type="KEGG" id="lalw:BTM29_04865"/>
<dbReference type="Proteomes" id="UP000187499">
    <property type="component" value="Chromosome"/>
</dbReference>
<dbReference type="STRING" id="1847728.BTM29_04865"/>
<protein>
    <submittedName>
        <fullName evidence="1">Uncharacterized protein</fullName>
    </submittedName>
</protein>
<reference evidence="2" key="1">
    <citation type="submission" date="2016-12" db="EMBL/GenBank/DDBJ databases">
        <authorList>
            <person name="Jung M.Y."/>
            <person name="Lee S.H."/>
        </authorList>
    </citation>
    <scope>NUCLEOTIDE SEQUENCE [LARGE SCALE GENOMIC DNA]</scope>
    <source>
        <strain evidence="2">WiKim39</strain>
    </source>
</reference>